<dbReference type="InterPro" id="IPR027417">
    <property type="entry name" value="P-loop_NTPase"/>
</dbReference>
<dbReference type="SUPFAM" id="SSF52540">
    <property type="entry name" value="P-loop containing nucleoside triphosphate hydrolases"/>
    <property type="match status" value="1"/>
</dbReference>
<evidence type="ECO:0000313" key="3">
    <source>
        <dbReference type="EMBL" id="MBR0596363.1"/>
    </source>
</evidence>
<dbReference type="CDD" id="cd01130">
    <property type="entry name" value="VirB11-like_ATPase"/>
    <property type="match status" value="1"/>
</dbReference>
<evidence type="ECO:0000259" key="2">
    <source>
        <dbReference type="SMART" id="SM00382"/>
    </source>
</evidence>
<organism evidence="3 4">
    <name type="scientific">Sinanaerobacter chloroacetimidivorans</name>
    <dbReference type="NCBI Taxonomy" id="2818044"/>
    <lineage>
        <taxon>Bacteria</taxon>
        <taxon>Bacillati</taxon>
        <taxon>Bacillota</taxon>
        <taxon>Clostridia</taxon>
        <taxon>Peptostreptococcales</taxon>
        <taxon>Anaerovoracaceae</taxon>
        <taxon>Sinanaerobacter</taxon>
    </lineage>
</organism>
<dbReference type="Proteomes" id="UP000675664">
    <property type="component" value="Unassembled WGS sequence"/>
</dbReference>
<feature type="domain" description="AAA+ ATPase" evidence="2">
    <location>
        <begin position="193"/>
        <end position="347"/>
    </location>
</feature>
<dbReference type="Gene3D" id="3.40.50.300">
    <property type="entry name" value="P-loop containing nucleotide triphosphate hydrolases"/>
    <property type="match status" value="1"/>
</dbReference>
<accession>A0A8J8AZC1</accession>
<comment type="similarity">
    <text evidence="1">Belongs to the GSP E family.</text>
</comment>
<dbReference type="InterPro" id="IPR050921">
    <property type="entry name" value="T4SS_GSP_E_ATPase"/>
</dbReference>
<dbReference type="Gene3D" id="3.30.450.370">
    <property type="match status" value="1"/>
</dbReference>
<comment type="caution">
    <text evidence="3">The sequence shown here is derived from an EMBL/GenBank/DDBJ whole genome shotgun (WGS) entry which is preliminary data.</text>
</comment>
<dbReference type="InterPro" id="IPR001482">
    <property type="entry name" value="T2SS/T4SS_dom"/>
</dbReference>
<reference evidence="3" key="1">
    <citation type="submission" date="2021-04" db="EMBL/GenBank/DDBJ databases">
        <title>Sinoanaerobacter chloroacetimidivorans sp. nov., an obligate anaerobic bacterium isolated from anaerobic sludge.</title>
        <authorList>
            <person name="Bao Y."/>
        </authorList>
    </citation>
    <scope>NUCLEOTIDE SEQUENCE</scope>
    <source>
        <strain evidence="3">BAD-6</strain>
    </source>
</reference>
<gene>
    <name evidence="3" type="ORF">KCX82_00585</name>
</gene>
<dbReference type="Pfam" id="PF00437">
    <property type="entry name" value="T2SSE"/>
    <property type="match status" value="1"/>
</dbReference>
<dbReference type="EMBL" id="JAGSND010000001">
    <property type="protein sequence ID" value="MBR0596363.1"/>
    <property type="molecule type" value="Genomic_DNA"/>
</dbReference>
<dbReference type="SMART" id="SM00382">
    <property type="entry name" value="AAA"/>
    <property type="match status" value="1"/>
</dbReference>
<dbReference type="AlphaFoldDB" id="A0A8J8AZC1"/>
<dbReference type="RefSeq" id="WP_227016497.1">
    <property type="nucleotide sequence ID" value="NZ_JAGSND010000001.1"/>
</dbReference>
<dbReference type="InterPro" id="IPR003593">
    <property type="entry name" value="AAA+_ATPase"/>
</dbReference>
<dbReference type="PANTHER" id="PTHR30486">
    <property type="entry name" value="TWITCHING MOTILITY PROTEIN PILT"/>
    <property type="match status" value="1"/>
</dbReference>
<evidence type="ECO:0000313" key="4">
    <source>
        <dbReference type="Proteomes" id="UP000675664"/>
    </source>
</evidence>
<dbReference type="GO" id="GO:0016887">
    <property type="term" value="F:ATP hydrolysis activity"/>
    <property type="evidence" value="ECO:0007669"/>
    <property type="project" value="InterPro"/>
</dbReference>
<keyword evidence="4" id="KW-1185">Reference proteome</keyword>
<protein>
    <submittedName>
        <fullName evidence="3">CpaF family protein</fullName>
    </submittedName>
</protein>
<reference evidence="3" key="2">
    <citation type="submission" date="2021-04" db="EMBL/GenBank/DDBJ databases">
        <authorList>
            <person name="Liu J."/>
        </authorList>
    </citation>
    <scope>NUCLEOTIDE SEQUENCE</scope>
    <source>
        <strain evidence="3">BAD-6</strain>
    </source>
</reference>
<proteinExistence type="inferred from homology"/>
<evidence type="ECO:0000256" key="1">
    <source>
        <dbReference type="ARBA" id="ARBA00006611"/>
    </source>
</evidence>
<sequence length="410" mass="46009">MKGEFSTIKEITDGVRAVINNKKEQLSDCEVLALIEDFVLHDNRTDLYSYKVKGEVINSIFNSTRKDLDLLQPYAEDKEISEIMVNGTESIFVERHGHMEKLDICFETAEELEEIIRRIAAKVHREINELNPIVDARLDDGSRVNAVYKNIALNGPILTIRRFPEQRITMKELLQKETLTLEAAEFLKKLVSSGYNIFISGGTSSGKTTFLNVLSEFIPKDERVIVIEDSAELQISGIDNIVRMECKNANVQGKGEVNVRQLIKTSLRMRPNRIIIGEVRGGEVLDMIQAMNTGHDGSLSTGHGNSPEGMLSRMESMFLQAADFPLDAIRSQIAEAIDIIVHLGRLPDKSRKVLEITEIEGYVDGKIILNPLYKYKINSKKEDGTSFGILMPTGNRLQNTIKLELKGAAM</sequence>
<name>A0A8J8AZC1_9FIRM</name>
<dbReference type="PANTHER" id="PTHR30486:SF15">
    <property type="entry name" value="TYPE II_IV SECRETION SYSTEM ATPASE"/>
    <property type="match status" value="1"/>
</dbReference>